<dbReference type="InterPro" id="IPR002818">
    <property type="entry name" value="DJ-1/PfpI"/>
</dbReference>
<evidence type="ECO:0000256" key="3">
    <source>
        <dbReference type="ARBA" id="ARBA00023163"/>
    </source>
</evidence>
<organism evidence="5 6">
    <name type="scientific">Gryllotalpicola protaetiae</name>
    <dbReference type="NCBI Taxonomy" id="2419771"/>
    <lineage>
        <taxon>Bacteria</taxon>
        <taxon>Bacillati</taxon>
        <taxon>Actinomycetota</taxon>
        <taxon>Actinomycetes</taxon>
        <taxon>Micrococcales</taxon>
        <taxon>Microbacteriaceae</taxon>
        <taxon>Gryllotalpicola</taxon>
    </lineage>
</organism>
<evidence type="ECO:0000313" key="5">
    <source>
        <dbReference type="EMBL" id="AYG04624.1"/>
    </source>
</evidence>
<accession>A0A387BRB2</accession>
<dbReference type="Gene3D" id="1.10.10.60">
    <property type="entry name" value="Homeodomain-like"/>
    <property type="match status" value="1"/>
</dbReference>
<dbReference type="Pfam" id="PF12833">
    <property type="entry name" value="HTH_18"/>
    <property type="match status" value="1"/>
</dbReference>
<dbReference type="PANTHER" id="PTHR43130">
    <property type="entry name" value="ARAC-FAMILY TRANSCRIPTIONAL REGULATOR"/>
    <property type="match status" value="1"/>
</dbReference>
<dbReference type="PROSITE" id="PS00041">
    <property type="entry name" value="HTH_ARAC_FAMILY_1"/>
    <property type="match status" value="1"/>
</dbReference>
<dbReference type="PROSITE" id="PS01124">
    <property type="entry name" value="HTH_ARAC_FAMILY_2"/>
    <property type="match status" value="1"/>
</dbReference>
<name>A0A387BRB2_9MICO</name>
<dbReference type="InterPro" id="IPR018060">
    <property type="entry name" value="HTH_AraC"/>
</dbReference>
<reference evidence="5 6" key="1">
    <citation type="submission" date="2018-09" db="EMBL/GenBank/DDBJ databases">
        <title>Genome sequencing of strain 2DFW10M-5.</title>
        <authorList>
            <person name="Heo J."/>
            <person name="Kim S.-J."/>
            <person name="Kwon S.-W."/>
        </authorList>
    </citation>
    <scope>NUCLEOTIDE SEQUENCE [LARGE SCALE GENOMIC DNA]</scope>
    <source>
        <strain evidence="5 6">2DFW10M-5</strain>
    </source>
</reference>
<protein>
    <submittedName>
        <fullName evidence="5">Helix-turn-helix domain-containing protein</fullName>
    </submittedName>
</protein>
<evidence type="ECO:0000256" key="2">
    <source>
        <dbReference type="ARBA" id="ARBA00023125"/>
    </source>
</evidence>
<keyword evidence="6" id="KW-1185">Reference proteome</keyword>
<dbReference type="InterPro" id="IPR029062">
    <property type="entry name" value="Class_I_gatase-like"/>
</dbReference>
<dbReference type="GO" id="GO:0043565">
    <property type="term" value="F:sequence-specific DNA binding"/>
    <property type="evidence" value="ECO:0007669"/>
    <property type="project" value="InterPro"/>
</dbReference>
<dbReference type="SMART" id="SM00342">
    <property type="entry name" value="HTH_ARAC"/>
    <property type="match status" value="1"/>
</dbReference>
<gene>
    <name evidence="5" type="ORF">D7I44_14565</name>
</gene>
<dbReference type="InterPro" id="IPR009057">
    <property type="entry name" value="Homeodomain-like_sf"/>
</dbReference>
<dbReference type="SUPFAM" id="SSF52317">
    <property type="entry name" value="Class I glutamine amidotransferase-like"/>
    <property type="match status" value="1"/>
</dbReference>
<dbReference type="RefSeq" id="WP_120790153.1">
    <property type="nucleotide sequence ID" value="NZ_CP032624.1"/>
</dbReference>
<dbReference type="Gene3D" id="3.40.50.880">
    <property type="match status" value="1"/>
</dbReference>
<dbReference type="Proteomes" id="UP000275069">
    <property type="component" value="Chromosome"/>
</dbReference>
<evidence type="ECO:0000313" key="6">
    <source>
        <dbReference type="Proteomes" id="UP000275069"/>
    </source>
</evidence>
<dbReference type="InterPro" id="IPR052158">
    <property type="entry name" value="INH-QAR"/>
</dbReference>
<dbReference type="OrthoDB" id="3194870at2"/>
<dbReference type="GO" id="GO:0003700">
    <property type="term" value="F:DNA-binding transcription factor activity"/>
    <property type="evidence" value="ECO:0007669"/>
    <property type="project" value="InterPro"/>
</dbReference>
<feature type="domain" description="HTH araC/xylS-type" evidence="4">
    <location>
        <begin position="211"/>
        <end position="309"/>
    </location>
</feature>
<dbReference type="AlphaFoldDB" id="A0A387BRB2"/>
<keyword evidence="3" id="KW-0804">Transcription</keyword>
<sequence length="319" mass="34538">MQQDLANPRRVVVLALQPVVMFDLSIPLLIFGRDGYEVRVATENTGVIATTNGVSIQVECGLDALETADTVLVPGFGRATELSTAELSALRSARDRGTRMVSICTGAFALAAAGILDGVEATTHWAHAAELARRYPNVYVNPDALYVDHGDVITSAGVTAGIDLCLHLVESDLGAGASLDAARAIVAPLRREGGQAQYRPSPVVPDSDQLHSVLNWATGHLDHDLTSAVLSRRAHLSTRTFHRRCVELTGLPPGEWVTRQRLAYARRLLEDPTLSIDEVAIRSGIGSANNLRHHFRRALATTPSRYRNAFFREPENVPA</sequence>
<evidence type="ECO:0000259" key="4">
    <source>
        <dbReference type="PROSITE" id="PS01124"/>
    </source>
</evidence>
<dbReference type="SUPFAM" id="SSF46689">
    <property type="entry name" value="Homeodomain-like"/>
    <property type="match status" value="2"/>
</dbReference>
<dbReference type="KEGG" id="gry:D7I44_14565"/>
<dbReference type="PANTHER" id="PTHR43130:SF3">
    <property type="entry name" value="HTH-TYPE TRANSCRIPTIONAL REGULATOR RV1931C"/>
    <property type="match status" value="1"/>
</dbReference>
<keyword evidence="2" id="KW-0238">DNA-binding</keyword>
<dbReference type="CDD" id="cd03137">
    <property type="entry name" value="GATase1_AraC_1"/>
    <property type="match status" value="1"/>
</dbReference>
<evidence type="ECO:0000256" key="1">
    <source>
        <dbReference type="ARBA" id="ARBA00023015"/>
    </source>
</evidence>
<dbReference type="InterPro" id="IPR018062">
    <property type="entry name" value="HTH_AraC-typ_CS"/>
</dbReference>
<keyword evidence="1" id="KW-0805">Transcription regulation</keyword>
<dbReference type="EMBL" id="CP032624">
    <property type="protein sequence ID" value="AYG04624.1"/>
    <property type="molecule type" value="Genomic_DNA"/>
</dbReference>
<dbReference type="Pfam" id="PF01965">
    <property type="entry name" value="DJ-1_PfpI"/>
    <property type="match status" value="1"/>
</dbReference>
<proteinExistence type="predicted"/>